<evidence type="ECO:0000313" key="2">
    <source>
        <dbReference type="EMBL" id="AQL07614.1"/>
    </source>
</evidence>
<sequence>ASSPPPSPSTPTNPTRWRPRPRRSQRRRSRRPRILRQGGRREEGEEEGQEERGDLQNLHLQGPEAGAPRHRHLLQGHVHHELLHQRHIREARRRGRQARAVQQEAHHHLPRDPDLRAPRPPRRARQTCRLRGNQGRHQVHQQLSSLQRPRIC</sequence>
<dbReference type="EMBL" id="CM000785">
    <property type="protein sequence ID" value="AQL07614.1"/>
    <property type="molecule type" value="Genomic_DNA"/>
</dbReference>
<organism evidence="2">
    <name type="scientific">Zea mays</name>
    <name type="common">Maize</name>
    <dbReference type="NCBI Taxonomy" id="4577"/>
    <lineage>
        <taxon>Eukaryota</taxon>
        <taxon>Viridiplantae</taxon>
        <taxon>Streptophyta</taxon>
        <taxon>Embryophyta</taxon>
        <taxon>Tracheophyta</taxon>
        <taxon>Spermatophyta</taxon>
        <taxon>Magnoliopsida</taxon>
        <taxon>Liliopsida</taxon>
        <taxon>Poales</taxon>
        <taxon>Poaceae</taxon>
        <taxon>PACMAD clade</taxon>
        <taxon>Panicoideae</taxon>
        <taxon>Andropogonodae</taxon>
        <taxon>Andropogoneae</taxon>
        <taxon>Tripsacinae</taxon>
        <taxon>Zea</taxon>
    </lineage>
</organism>
<feature type="region of interest" description="Disordered" evidence="1">
    <location>
        <begin position="1"/>
        <end position="152"/>
    </location>
</feature>
<accession>A0A1D6PDG5</accession>
<dbReference type="IntAct" id="A0A1D6PDG5">
    <property type="interactions" value="6"/>
</dbReference>
<feature type="compositionally biased region" description="Polar residues" evidence="1">
    <location>
        <begin position="140"/>
        <end position="152"/>
    </location>
</feature>
<gene>
    <name evidence="2" type="ORF">ZEAMMB73_Zm00001d047788</name>
</gene>
<name>A0A1D6PDG5_MAIZE</name>
<feature type="compositionally biased region" description="Basic and acidic residues" evidence="1">
    <location>
        <begin position="104"/>
        <end position="117"/>
    </location>
</feature>
<feature type="compositionally biased region" description="Basic residues" evidence="1">
    <location>
        <begin position="85"/>
        <end position="97"/>
    </location>
</feature>
<evidence type="ECO:0000256" key="1">
    <source>
        <dbReference type="SAM" id="MobiDB-lite"/>
    </source>
</evidence>
<dbReference type="AlphaFoldDB" id="A0A1D6PDG5"/>
<reference evidence="2" key="1">
    <citation type="submission" date="2015-12" db="EMBL/GenBank/DDBJ databases">
        <title>Update maize B73 reference genome by single molecule sequencing technologies.</title>
        <authorList>
            <consortium name="Maize Genome Sequencing Project"/>
            <person name="Ware D."/>
        </authorList>
    </citation>
    <scope>NUCLEOTIDE SEQUENCE</scope>
    <source>
        <tissue evidence="2">Seedling</tissue>
    </source>
</reference>
<proteinExistence type="predicted"/>
<feature type="compositionally biased region" description="Basic residues" evidence="1">
    <location>
        <begin position="119"/>
        <end position="128"/>
    </location>
</feature>
<feature type="non-terminal residue" evidence="2">
    <location>
        <position position="1"/>
    </location>
</feature>
<feature type="compositionally biased region" description="Pro residues" evidence="1">
    <location>
        <begin position="1"/>
        <end position="11"/>
    </location>
</feature>
<protein>
    <submittedName>
        <fullName evidence="2">Histone H2B</fullName>
    </submittedName>
</protein>
<feature type="compositionally biased region" description="Basic residues" evidence="1">
    <location>
        <begin position="17"/>
        <end position="34"/>
    </location>
</feature>